<accession>D2MNU7</accession>
<dbReference type="Pfam" id="PF13416">
    <property type="entry name" value="SBP_bac_8"/>
    <property type="match status" value="1"/>
</dbReference>
<evidence type="ECO:0000256" key="5">
    <source>
        <dbReference type="PIRSR" id="PIRSR019574-1"/>
    </source>
</evidence>
<dbReference type="PANTHER" id="PTHR30222:SF17">
    <property type="entry name" value="SPERMIDINE_PUTRESCINE-BINDING PERIPLASMIC PROTEIN"/>
    <property type="match status" value="1"/>
</dbReference>
<comment type="caution">
    <text evidence="7">The sequence shown here is derived from an EMBL/GenBank/DDBJ whole genome shotgun (WGS) entry which is preliminary data.</text>
</comment>
<dbReference type="PANTHER" id="PTHR30222">
    <property type="entry name" value="SPERMIDINE/PUTRESCINE-BINDING PERIPLASMIC PROTEIN"/>
    <property type="match status" value="1"/>
</dbReference>
<dbReference type="GO" id="GO:0042597">
    <property type="term" value="C:periplasmic space"/>
    <property type="evidence" value="ECO:0007669"/>
    <property type="project" value="UniProtKB-SubCell"/>
</dbReference>
<evidence type="ECO:0000256" key="3">
    <source>
        <dbReference type="ARBA" id="ARBA00022729"/>
    </source>
</evidence>
<sequence length="363" mass="41674">MKKTVQLISVALVLSILTACGNEKQETGEIDAKQKYGCNKINVYNASEYIADDTIKNFEKKYKAHVQYSVFDSNEMLYTKLLGGNSYDVIVPSDYMIEQLIQENQLQKLNKSLIPNLSHVNSNLLEKQKMFDPKLEYAVPYFWGNVGIVYNKKKVDPVEVEKLGWNIFHHTKYKGKIFFYDSQRDGFMVALKALGYSMNTKNDEEIQKAYTWLRKMNKTMEPSYVTDEVIDDMINRKKDIALMYSGDAAYVLSENKDLAYFQPKEGTNIWVDAMVIPKNASCPALANAFINEMTSKEVQKNNSEAVGYTPVIQSVEDDIAERDYQGVTAYKPRTGYVKDEIFHYNPGVKEKLSDLWTKVKVQN</sequence>
<dbReference type="SUPFAM" id="SSF53850">
    <property type="entry name" value="Periplasmic binding protein-like II"/>
    <property type="match status" value="1"/>
</dbReference>
<dbReference type="STRING" id="679192.HMPREF9013_0639"/>
<dbReference type="GO" id="GO:0015846">
    <property type="term" value="P:polyamine transport"/>
    <property type="evidence" value="ECO:0007669"/>
    <property type="project" value="InterPro"/>
</dbReference>
<dbReference type="eggNOG" id="COG0687">
    <property type="taxonomic scope" value="Bacteria"/>
</dbReference>
<keyword evidence="3 6" id="KW-0732">Signal</keyword>
<evidence type="ECO:0000313" key="8">
    <source>
        <dbReference type="Proteomes" id="UP000005017"/>
    </source>
</evidence>
<feature type="signal peptide" evidence="6">
    <location>
        <begin position="1"/>
        <end position="21"/>
    </location>
</feature>
<keyword evidence="2" id="KW-0813">Transport</keyword>
<evidence type="ECO:0000313" key="7">
    <source>
        <dbReference type="EMBL" id="EFC05716.1"/>
    </source>
</evidence>
<dbReference type="GO" id="GO:0019808">
    <property type="term" value="F:polyamine binding"/>
    <property type="evidence" value="ECO:0007669"/>
    <property type="project" value="InterPro"/>
</dbReference>
<dbReference type="InterPro" id="IPR001188">
    <property type="entry name" value="Sperm_putr-bd"/>
</dbReference>
<dbReference type="EMBL" id="ADFR01000007">
    <property type="protein sequence ID" value="EFC05716.1"/>
    <property type="molecule type" value="Genomic_DNA"/>
</dbReference>
<name>D2MNU7_9FIRM</name>
<dbReference type="PRINTS" id="PR00909">
    <property type="entry name" value="SPERMDNBNDNG"/>
</dbReference>
<comment type="subcellular location">
    <subcellularLocation>
        <location evidence="1">Periplasm</location>
    </subcellularLocation>
</comment>
<dbReference type="Gene3D" id="3.40.190.10">
    <property type="entry name" value="Periplasmic binding protein-like II"/>
    <property type="match status" value="2"/>
</dbReference>
<feature type="binding site" evidence="5">
    <location>
        <position position="48"/>
    </location>
    <ligand>
        <name>spermidine</name>
        <dbReference type="ChEBI" id="CHEBI:57834"/>
    </ligand>
</feature>
<feature type="chain" id="PRO_5039240872" evidence="6">
    <location>
        <begin position="22"/>
        <end position="363"/>
    </location>
</feature>
<proteinExistence type="predicted"/>
<dbReference type="PIRSF" id="PIRSF019574">
    <property type="entry name" value="Periplasmic_polyamine_BP"/>
    <property type="match status" value="1"/>
</dbReference>
<dbReference type="PROSITE" id="PS51257">
    <property type="entry name" value="PROKAR_LIPOPROTEIN"/>
    <property type="match status" value="1"/>
</dbReference>
<evidence type="ECO:0000256" key="4">
    <source>
        <dbReference type="ARBA" id="ARBA00022764"/>
    </source>
</evidence>
<dbReference type="RefSeq" id="WP_006627048.1">
    <property type="nucleotide sequence ID" value="NZ_ADFR01000007.1"/>
</dbReference>
<gene>
    <name evidence="7" type="ORF">HMPREF9013_0639</name>
</gene>
<dbReference type="InterPro" id="IPR006059">
    <property type="entry name" value="SBP"/>
</dbReference>
<dbReference type="Proteomes" id="UP000005017">
    <property type="component" value="Unassembled WGS sequence"/>
</dbReference>
<keyword evidence="4" id="KW-0574">Periplasm</keyword>
<reference evidence="8" key="1">
    <citation type="submission" date="2009-12" db="EMBL/GenBank/DDBJ databases">
        <title>Sequence of Clostridiales genomosp. BVAB3 str. UPII9-5.</title>
        <authorList>
            <person name="Madupu R."/>
            <person name="Durkin A.S."/>
            <person name="Torralba M."/>
            <person name="Methe B."/>
            <person name="Sutton G.G."/>
            <person name="Strausberg R.L."/>
            <person name="Nelson K.E."/>
        </authorList>
    </citation>
    <scope>NUCLEOTIDE SEQUENCE [LARGE SCALE GENOMIC DNA]</scope>
    <source>
        <strain evidence="8">W1219</strain>
    </source>
</reference>
<organism evidence="7 8">
    <name type="scientific">Bulleidia extructa W1219</name>
    <dbReference type="NCBI Taxonomy" id="679192"/>
    <lineage>
        <taxon>Bacteria</taxon>
        <taxon>Bacillati</taxon>
        <taxon>Bacillota</taxon>
        <taxon>Erysipelotrichia</taxon>
        <taxon>Erysipelotrichales</taxon>
        <taxon>Erysipelotrichaceae</taxon>
        <taxon>Bulleidia</taxon>
    </lineage>
</organism>
<evidence type="ECO:0000256" key="6">
    <source>
        <dbReference type="SAM" id="SignalP"/>
    </source>
</evidence>
<evidence type="ECO:0000256" key="1">
    <source>
        <dbReference type="ARBA" id="ARBA00004418"/>
    </source>
</evidence>
<evidence type="ECO:0000256" key="2">
    <source>
        <dbReference type="ARBA" id="ARBA00022448"/>
    </source>
</evidence>
<keyword evidence="8" id="KW-1185">Reference proteome</keyword>
<dbReference type="CDD" id="cd13663">
    <property type="entry name" value="PBP2_PotD_PotF_like_2"/>
    <property type="match status" value="1"/>
</dbReference>
<protein>
    <submittedName>
        <fullName evidence="7">ABC transporter, solute-binding protein</fullName>
    </submittedName>
</protein>
<dbReference type="AlphaFoldDB" id="D2MNU7"/>
<feature type="binding site" evidence="5">
    <location>
        <position position="95"/>
    </location>
    <ligand>
        <name>spermidine</name>
        <dbReference type="ChEBI" id="CHEBI:57834"/>
    </ligand>
</feature>